<organism evidence="1">
    <name type="scientific">Oryza punctata</name>
    <name type="common">Red rice</name>
    <dbReference type="NCBI Taxonomy" id="4537"/>
    <lineage>
        <taxon>Eukaryota</taxon>
        <taxon>Viridiplantae</taxon>
        <taxon>Streptophyta</taxon>
        <taxon>Embryophyta</taxon>
        <taxon>Tracheophyta</taxon>
        <taxon>Spermatophyta</taxon>
        <taxon>Magnoliopsida</taxon>
        <taxon>Liliopsida</taxon>
        <taxon>Poales</taxon>
        <taxon>Poaceae</taxon>
        <taxon>BOP clade</taxon>
        <taxon>Oryzoideae</taxon>
        <taxon>Oryzeae</taxon>
        <taxon>Oryzinae</taxon>
        <taxon>Oryza</taxon>
    </lineage>
</organism>
<dbReference type="EnsemblPlants" id="OPUNC01G13620.1">
    <property type="protein sequence ID" value="OPUNC01G13620.1"/>
    <property type="gene ID" value="OPUNC01G13620"/>
</dbReference>
<dbReference type="Proteomes" id="UP000026962">
    <property type="component" value="Chromosome 1"/>
</dbReference>
<evidence type="ECO:0000313" key="2">
    <source>
        <dbReference type="Proteomes" id="UP000026962"/>
    </source>
</evidence>
<protein>
    <submittedName>
        <fullName evidence="1">Uncharacterized protein</fullName>
    </submittedName>
</protein>
<dbReference type="Gramene" id="OPUNC01G13620.1">
    <property type="protein sequence ID" value="OPUNC01G13620.1"/>
    <property type="gene ID" value="OPUNC01G13620"/>
</dbReference>
<dbReference type="HOGENOM" id="CLU_2692033_0_0_1"/>
<keyword evidence="2" id="KW-1185">Reference proteome</keyword>
<reference evidence="1" key="2">
    <citation type="submission" date="2018-05" db="EMBL/GenBank/DDBJ databases">
        <title>OpunRS2 (Oryza punctata Reference Sequence Version 2).</title>
        <authorList>
            <person name="Zhang J."/>
            <person name="Kudrna D."/>
            <person name="Lee S."/>
            <person name="Talag J."/>
            <person name="Welchert J."/>
            <person name="Wing R.A."/>
        </authorList>
    </citation>
    <scope>NUCLEOTIDE SEQUENCE [LARGE SCALE GENOMIC DNA]</scope>
</reference>
<sequence>MASAAGRKAARDREEVLDLASGQTAAAGQGSAWEEALNLAGDRWWRQSAKVEWQGCRVTLDRVEVLDLASGGGG</sequence>
<name>A0A0E0JHY5_ORYPU</name>
<proteinExistence type="predicted"/>
<accession>A0A0E0JHY5</accession>
<reference evidence="1" key="1">
    <citation type="submission" date="2015-04" db="UniProtKB">
        <authorList>
            <consortium name="EnsemblPlants"/>
        </authorList>
    </citation>
    <scope>IDENTIFICATION</scope>
</reference>
<evidence type="ECO:0000313" key="1">
    <source>
        <dbReference type="EnsemblPlants" id="OPUNC01G13620.1"/>
    </source>
</evidence>
<dbReference type="AlphaFoldDB" id="A0A0E0JHY5"/>